<accession>A0A1G9SHS5</accession>
<dbReference type="EMBL" id="FNFO01000012">
    <property type="protein sequence ID" value="SDM35023.1"/>
    <property type="molecule type" value="Genomic_DNA"/>
</dbReference>
<keyword evidence="3" id="KW-1185">Reference proteome</keyword>
<dbReference type="OrthoDB" id="834617at2"/>
<evidence type="ECO:0000313" key="3">
    <source>
        <dbReference type="Proteomes" id="UP000198510"/>
    </source>
</evidence>
<proteinExistence type="predicted"/>
<name>A0A1G9SHS5_9BACT</name>
<protein>
    <submittedName>
        <fullName evidence="2">Uncharacterized protein</fullName>
    </submittedName>
</protein>
<gene>
    <name evidence="2" type="ORF">SAMN05421823_112170</name>
</gene>
<organism evidence="2 3">
    <name type="scientific">Catalinimonas alkaloidigena</name>
    <dbReference type="NCBI Taxonomy" id="1075417"/>
    <lineage>
        <taxon>Bacteria</taxon>
        <taxon>Pseudomonadati</taxon>
        <taxon>Bacteroidota</taxon>
        <taxon>Cytophagia</taxon>
        <taxon>Cytophagales</taxon>
        <taxon>Catalimonadaceae</taxon>
        <taxon>Catalinimonas</taxon>
    </lineage>
</organism>
<dbReference type="STRING" id="1075417.SAMN05421823_112170"/>
<keyword evidence="1" id="KW-1133">Transmembrane helix</keyword>
<sequence length="733" mass="84535">MISLILKNWRFLFDALLIVGLVVLLFLWNPFGMFGGGLKLETTTNMVTEVRQIGQLITAEYYGEVIASLEESRLELVFDDSLNDEAQQQYVALKQALFQLYQYQQRPKDERTQEFKDNRALFGNPTNWRRLVRHEVDRQNIQDKLHFHELLQPNDASFDDVLEYLWRERIDPQKKSDWDPAEKDKGRVLFAIYTELADYARRLAEPALQAYLHEGFEETRAYSAFFHEDRTSKLTRVERKKRLAMVGRGWVKAGFDFGTLDASSFYFDEEHGELHFFGLQPRILNADINPWFIPERGVPGFDIIDYAGQVSFKDAKQVKLRCLEKLVAYAHRAQILARAQQQGEATLQAFFSLVTGKEVQRVFFHNDALIVAADDMARDEYLNAYEAHRLDSLVRREEAVLDSLARAPTNRSRNLQLIAQKEQLLRATLGKLRKLPFEAVPGTFSYFSALAYRVGQDSILEPHEEHELERAFWISVQRPAEHTRDSVLPRRLPYWLDDSLAFMMDYNRAVAYLLRTCPRRGQLETQGQRADADVQARLLQDSAVVDYRRFGDSVQVTYLRGAQDARPYLLTQLHPFYYDAAHFAQAVEANDLFGPVLTPRGDTTLAYVNDSTLWLYRQAAAGYDTLQALHLPPEEFLNQALWQAGRGIQAPLGSDTLYVWRAKPPVPEAPPYRLTSLQAQELASYYELLAAAQAQWQHQDPILKASAWVQAKLGAQERARHKLAAWRTYVQGR</sequence>
<keyword evidence="1" id="KW-0812">Transmembrane</keyword>
<evidence type="ECO:0000313" key="2">
    <source>
        <dbReference type="EMBL" id="SDM35023.1"/>
    </source>
</evidence>
<evidence type="ECO:0000256" key="1">
    <source>
        <dbReference type="SAM" id="Phobius"/>
    </source>
</evidence>
<reference evidence="2 3" key="1">
    <citation type="submission" date="2016-10" db="EMBL/GenBank/DDBJ databases">
        <authorList>
            <person name="de Groot N.N."/>
        </authorList>
    </citation>
    <scope>NUCLEOTIDE SEQUENCE [LARGE SCALE GENOMIC DNA]</scope>
    <source>
        <strain evidence="2 3">DSM 25186</strain>
    </source>
</reference>
<feature type="transmembrane region" description="Helical" evidence="1">
    <location>
        <begin position="12"/>
        <end position="31"/>
    </location>
</feature>
<dbReference type="AlphaFoldDB" id="A0A1G9SHS5"/>
<keyword evidence="1" id="KW-0472">Membrane</keyword>
<dbReference type="RefSeq" id="WP_089687270.1">
    <property type="nucleotide sequence ID" value="NZ_FNFO01000012.1"/>
</dbReference>
<dbReference type="Proteomes" id="UP000198510">
    <property type="component" value="Unassembled WGS sequence"/>
</dbReference>